<dbReference type="InterPro" id="IPR039261">
    <property type="entry name" value="FNR_nucleotide-bd"/>
</dbReference>
<organism evidence="3 4">
    <name type="scientific">Marinomonas colpomeniae</name>
    <dbReference type="NCBI Taxonomy" id="2774408"/>
    <lineage>
        <taxon>Bacteria</taxon>
        <taxon>Pseudomonadati</taxon>
        <taxon>Pseudomonadota</taxon>
        <taxon>Gammaproteobacteria</taxon>
        <taxon>Oceanospirillales</taxon>
        <taxon>Oceanospirillaceae</taxon>
        <taxon>Marinomonas</taxon>
    </lineage>
</organism>
<dbReference type="Pfam" id="PF08021">
    <property type="entry name" value="FAD_binding_9"/>
    <property type="match status" value="1"/>
</dbReference>
<dbReference type="PANTHER" id="PTHR30157:SF0">
    <property type="entry name" value="NADPH-DEPENDENT FERRIC-CHELATE REDUCTASE"/>
    <property type="match status" value="1"/>
</dbReference>
<proteinExistence type="inferred from homology"/>
<gene>
    <name evidence="3" type="ORF">IF202_13655</name>
</gene>
<dbReference type="RefSeq" id="WP_191595462.1">
    <property type="nucleotide sequence ID" value="NZ_JACYFC010000004.1"/>
</dbReference>
<feature type="domain" description="FAD-binding FR-type" evidence="2">
    <location>
        <begin position="4"/>
        <end position="107"/>
    </location>
</feature>
<reference evidence="3 4" key="1">
    <citation type="submission" date="2020-09" db="EMBL/GenBank/DDBJ databases">
        <title>Marinomonas sp. nov., isolated from the cysticercosis algae of Qingdao, China.</title>
        <authorList>
            <person name="Sun X."/>
        </authorList>
    </citation>
    <scope>NUCLEOTIDE SEQUENCE [LARGE SCALE GENOMIC DNA]</scope>
    <source>
        <strain evidence="3 4">SM2066</strain>
    </source>
</reference>
<dbReference type="InterPro" id="IPR039374">
    <property type="entry name" value="SIP_fam"/>
</dbReference>
<dbReference type="InterPro" id="IPR007037">
    <property type="entry name" value="SIP_rossman_dom"/>
</dbReference>
<dbReference type="EMBL" id="JACYFC010000004">
    <property type="protein sequence ID" value="MBD5772083.1"/>
    <property type="molecule type" value="Genomic_DNA"/>
</dbReference>
<dbReference type="InterPro" id="IPR017938">
    <property type="entry name" value="Riboflavin_synthase-like_b-brl"/>
</dbReference>
<evidence type="ECO:0000259" key="2">
    <source>
        <dbReference type="PROSITE" id="PS51384"/>
    </source>
</evidence>
<accession>A0ABR8P3S8</accession>
<comment type="caution">
    <text evidence="3">The sequence shown here is derived from an EMBL/GenBank/DDBJ whole genome shotgun (WGS) entry which is preliminary data.</text>
</comment>
<dbReference type="Pfam" id="PF04954">
    <property type="entry name" value="SIP"/>
    <property type="match status" value="1"/>
</dbReference>
<sequence length="250" mass="28148">MNKPKPRELIVIRKEQITPNMLRVTLGGENITTIPANQESGYVKLIFPNGNAKPLLRTYTIRHQRSDEIDIDFMLHEDSGVACTWAKKAQENDSILVGGPGPKKMIEVSSNWKLLVGDMTALPAISVNLAELPNDSKGYAVIEVISKADIQDLKHPSGMTLKWVINPYPGKNVSALLDEVKSLDWLEGQASIWAACEFSSMKTLRDFFKKEKTIPKEYLYISSYWKLGNNEEQHKIEKRIDAGQAYSSQQ</sequence>
<dbReference type="Gene3D" id="2.40.30.10">
    <property type="entry name" value="Translation factors"/>
    <property type="match status" value="1"/>
</dbReference>
<dbReference type="Proteomes" id="UP000604161">
    <property type="component" value="Unassembled WGS sequence"/>
</dbReference>
<comment type="similarity">
    <text evidence="1">Belongs to the SIP oxidoreductase family.</text>
</comment>
<dbReference type="PANTHER" id="PTHR30157">
    <property type="entry name" value="FERRIC REDUCTASE, NADPH-DEPENDENT"/>
    <property type="match status" value="1"/>
</dbReference>
<evidence type="ECO:0000313" key="3">
    <source>
        <dbReference type="EMBL" id="MBD5772083.1"/>
    </source>
</evidence>
<keyword evidence="4" id="KW-1185">Reference proteome</keyword>
<name>A0ABR8P3S8_9GAMM</name>
<dbReference type="SUPFAM" id="SSF63380">
    <property type="entry name" value="Riboflavin synthase domain-like"/>
    <property type="match status" value="1"/>
</dbReference>
<protein>
    <submittedName>
        <fullName evidence="3">Siderophore-interacting protein</fullName>
    </submittedName>
</protein>
<dbReference type="InterPro" id="IPR017927">
    <property type="entry name" value="FAD-bd_FR_type"/>
</dbReference>
<dbReference type="CDD" id="cd06193">
    <property type="entry name" value="siderophore_interacting"/>
    <property type="match status" value="1"/>
</dbReference>
<dbReference type="InterPro" id="IPR013113">
    <property type="entry name" value="SIP_FAD-bd"/>
</dbReference>
<evidence type="ECO:0000313" key="4">
    <source>
        <dbReference type="Proteomes" id="UP000604161"/>
    </source>
</evidence>
<evidence type="ECO:0000256" key="1">
    <source>
        <dbReference type="ARBA" id="ARBA00035644"/>
    </source>
</evidence>
<dbReference type="PROSITE" id="PS51384">
    <property type="entry name" value="FAD_FR"/>
    <property type="match status" value="1"/>
</dbReference>
<dbReference type="Gene3D" id="3.40.50.80">
    <property type="entry name" value="Nucleotide-binding domain of ferredoxin-NADP reductase (FNR) module"/>
    <property type="match status" value="1"/>
</dbReference>